<dbReference type="Proteomes" id="UP000515733">
    <property type="component" value="Chromosome"/>
</dbReference>
<dbReference type="InterPro" id="IPR021682">
    <property type="entry name" value="DUF2933"/>
</dbReference>
<dbReference type="EMBL" id="LR778301">
    <property type="protein sequence ID" value="CAB1369031.1"/>
    <property type="molecule type" value="Genomic_DNA"/>
</dbReference>
<dbReference type="RefSeq" id="WP_145769039.1">
    <property type="nucleotide sequence ID" value="NZ_NCXS01000001.1"/>
</dbReference>
<evidence type="ECO:0008006" key="3">
    <source>
        <dbReference type="Google" id="ProtNLM"/>
    </source>
</evidence>
<proteinExistence type="predicted"/>
<sequence>MVNEQPRQEPASETTDHDHRHARKMAWGWWVFAAIALFYLLTEHRAHLFGALPYLLLLACPLMHFFMHGNHDHHGGGNDKDTERKP</sequence>
<dbReference type="AlphaFoldDB" id="A0A6S6Y1B1"/>
<protein>
    <recommendedName>
        <fullName evidence="3">DUF2933 domain-containing protein</fullName>
    </recommendedName>
</protein>
<keyword evidence="2" id="KW-1185">Reference proteome</keyword>
<gene>
    <name evidence="1" type="ORF">DENOEST_1866</name>
</gene>
<name>A0A6S6Y1B1_9PROT</name>
<dbReference type="OrthoDB" id="5298481at2"/>
<evidence type="ECO:0000313" key="2">
    <source>
        <dbReference type="Proteomes" id="UP000515733"/>
    </source>
</evidence>
<accession>A0A6S6Y1B1</accession>
<organism evidence="1 2">
    <name type="scientific">Denitratisoma oestradiolicum</name>
    <dbReference type="NCBI Taxonomy" id="311182"/>
    <lineage>
        <taxon>Bacteria</taxon>
        <taxon>Pseudomonadati</taxon>
        <taxon>Pseudomonadota</taxon>
        <taxon>Betaproteobacteria</taxon>
        <taxon>Nitrosomonadales</taxon>
        <taxon>Sterolibacteriaceae</taxon>
        <taxon>Denitratisoma</taxon>
    </lineage>
</organism>
<evidence type="ECO:0000313" key="1">
    <source>
        <dbReference type="EMBL" id="CAB1369031.1"/>
    </source>
</evidence>
<dbReference type="KEGG" id="doe:DENOEST_1866"/>
<dbReference type="Pfam" id="PF11666">
    <property type="entry name" value="DUF2933"/>
    <property type="match status" value="1"/>
</dbReference>
<reference evidence="1 2" key="1">
    <citation type="submission" date="2020-03" db="EMBL/GenBank/DDBJ databases">
        <authorList>
            <consortium name="Genoscope - CEA"/>
            <person name="William W."/>
        </authorList>
    </citation>
    <scope>NUCLEOTIDE SEQUENCE [LARGE SCALE GENOMIC DNA]</scope>
    <source>
        <strain evidence="2">DSM 16959</strain>
    </source>
</reference>